<evidence type="ECO:0000313" key="2">
    <source>
        <dbReference type="EMBL" id="KRO28970.1"/>
    </source>
</evidence>
<keyword evidence="3" id="KW-1185">Reference proteome</keyword>
<protein>
    <submittedName>
        <fullName evidence="2">Uncharacterized protein</fullName>
    </submittedName>
</protein>
<reference evidence="2 3" key="1">
    <citation type="journal article" date="2015" name="Genome Announc.">
        <title>Expanding the biotechnology potential of lactobacilli through comparative genomics of 213 strains and associated genera.</title>
        <authorList>
            <person name="Sun Z."/>
            <person name="Harris H.M."/>
            <person name="McCann A."/>
            <person name="Guo C."/>
            <person name="Argimon S."/>
            <person name="Zhang W."/>
            <person name="Yang X."/>
            <person name="Jeffery I.B."/>
            <person name="Cooney J.C."/>
            <person name="Kagawa T.F."/>
            <person name="Liu W."/>
            <person name="Song Y."/>
            <person name="Salvetti E."/>
            <person name="Wrobel A."/>
            <person name="Rasinkangas P."/>
            <person name="Parkhill J."/>
            <person name="Rea M.C."/>
            <person name="O'Sullivan O."/>
            <person name="Ritari J."/>
            <person name="Douillard F.P."/>
            <person name="Paul Ross R."/>
            <person name="Yang R."/>
            <person name="Briner A.E."/>
            <person name="Felis G.E."/>
            <person name="de Vos W.M."/>
            <person name="Barrangou R."/>
            <person name="Klaenhammer T.R."/>
            <person name="Caufield P.W."/>
            <person name="Cui Y."/>
            <person name="Zhang H."/>
            <person name="O'Toole P.W."/>
        </authorList>
    </citation>
    <scope>NUCLEOTIDE SEQUENCE [LARGE SCALE GENOMIC DNA]</scope>
    <source>
        <strain evidence="2 3">DSM 21115</strain>
    </source>
</reference>
<evidence type="ECO:0000256" key="1">
    <source>
        <dbReference type="SAM" id="MobiDB-lite"/>
    </source>
</evidence>
<dbReference type="AlphaFoldDB" id="A0A0R2P2F1"/>
<proteinExistence type="predicted"/>
<evidence type="ECO:0000313" key="3">
    <source>
        <dbReference type="Proteomes" id="UP000050920"/>
    </source>
</evidence>
<gene>
    <name evidence="2" type="ORF">DY78_GL001660</name>
</gene>
<organism evidence="2 3">
    <name type="scientific">Lactiplantibacillus fabifermentans DSM 21115</name>
    <dbReference type="NCBI Taxonomy" id="1413187"/>
    <lineage>
        <taxon>Bacteria</taxon>
        <taxon>Bacillati</taxon>
        <taxon>Bacillota</taxon>
        <taxon>Bacilli</taxon>
        <taxon>Lactobacillales</taxon>
        <taxon>Lactobacillaceae</taxon>
        <taxon>Lactiplantibacillus</taxon>
    </lineage>
</organism>
<dbReference type="Proteomes" id="UP000050920">
    <property type="component" value="Unassembled WGS sequence"/>
</dbReference>
<sequence>MVDMMYQQAVESPSEWTPQAWGSFVTWLKTNEEPDNYQNIVLTLSSLMQLMADEDVLTAARAQQLVAAMHPQSFPASGNVVSLADRRKQRHPKK</sequence>
<dbReference type="EMBL" id="AYGX02000023">
    <property type="protein sequence ID" value="KRO28970.1"/>
    <property type="molecule type" value="Genomic_DNA"/>
</dbReference>
<accession>A0A0R2P2F1</accession>
<name>A0A0R2P2F1_9LACO</name>
<feature type="region of interest" description="Disordered" evidence="1">
    <location>
        <begin position="75"/>
        <end position="94"/>
    </location>
</feature>
<comment type="caution">
    <text evidence="2">The sequence shown here is derived from an EMBL/GenBank/DDBJ whole genome shotgun (WGS) entry which is preliminary data.</text>
</comment>